<evidence type="ECO:0000256" key="7">
    <source>
        <dbReference type="ARBA" id="ARBA00022692"/>
    </source>
</evidence>
<evidence type="ECO:0000256" key="3">
    <source>
        <dbReference type="ARBA" id="ARBA00022475"/>
    </source>
</evidence>
<organism evidence="22 23">
    <name type="scientific">Candidatus Chryseopegocella kryptomonas</name>
    <dbReference type="NCBI Taxonomy" id="1633643"/>
    <lineage>
        <taxon>Bacteria</taxon>
        <taxon>Pseudomonadati</taxon>
        <taxon>Candidatus Kryptoniota</taxon>
        <taxon>Candidatus Chryseopegocella</taxon>
    </lineage>
</organism>
<dbReference type="EC" id="2.4.99.28" evidence="19"/>
<dbReference type="EMBL" id="CZVW01000004">
    <property type="protein sequence ID" value="CUS98514.1"/>
    <property type="molecule type" value="Genomic_DNA"/>
</dbReference>
<sequence>MKYREQHIDKVLFMFVLALMFIGILLVFSSTVYIANLKYDSATYFLENHILRVLIGFAVMVFFIVFVDYKKLKDWAFYIFAVSLILLVLVLFIGKGTAKRWLVLGPVSVQVSELAKLALIIYLAYLVEKNAHRLTSFKLGFLPLFAVIVAVSGLIVLQKSFTMAFIVFSTGMILLFLGGVRIGHLSVGLALGLVVSALMLIIEPYRFQRLLAYLGFEDARQGVKHQAVQALIGLGNGGLFGVGLGHSKQRELYLPLAYDDYIFSIFGEEYGFIGSLVLIFIFFVIFYRGIRIAKYTPDEFGKILASGITFVIFLTAVVHIAVVSGILPPTGIPLPFVSYGGTAMIVNCASVGILLNISKQIKH</sequence>
<dbReference type="GO" id="GO:0015648">
    <property type="term" value="F:lipid-linked peptidoglycan transporter activity"/>
    <property type="evidence" value="ECO:0007669"/>
    <property type="project" value="TreeGrafter"/>
</dbReference>
<feature type="transmembrane region" description="Helical" evidence="21">
    <location>
        <begin position="163"/>
        <end position="180"/>
    </location>
</feature>
<feature type="transmembrane region" description="Helical" evidence="21">
    <location>
        <begin position="76"/>
        <end position="95"/>
    </location>
</feature>
<evidence type="ECO:0000313" key="22">
    <source>
        <dbReference type="EMBL" id="CUS98514.1"/>
    </source>
</evidence>
<dbReference type="PANTHER" id="PTHR30474:SF2">
    <property type="entry name" value="PEPTIDOGLYCAN GLYCOSYLTRANSFERASE FTSW-RELATED"/>
    <property type="match status" value="1"/>
</dbReference>
<evidence type="ECO:0000256" key="8">
    <source>
        <dbReference type="ARBA" id="ARBA00022960"/>
    </source>
</evidence>
<dbReference type="GO" id="GO:0008955">
    <property type="term" value="F:peptidoglycan glycosyltransferase activity"/>
    <property type="evidence" value="ECO:0007669"/>
    <property type="project" value="UniProtKB-EC"/>
</dbReference>
<evidence type="ECO:0000256" key="6">
    <source>
        <dbReference type="ARBA" id="ARBA00022679"/>
    </source>
</evidence>
<dbReference type="InterPro" id="IPR013437">
    <property type="entry name" value="FtsW"/>
</dbReference>
<evidence type="ECO:0000313" key="23">
    <source>
        <dbReference type="Proteomes" id="UP000199197"/>
    </source>
</evidence>
<evidence type="ECO:0000256" key="4">
    <source>
        <dbReference type="ARBA" id="ARBA00022618"/>
    </source>
</evidence>
<evidence type="ECO:0000256" key="10">
    <source>
        <dbReference type="ARBA" id="ARBA00022989"/>
    </source>
</evidence>
<feature type="transmembrane region" description="Helical" evidence="21">
    <location>
        <begin position="336"/>
        <end position="357"/>
    </location>
</feature>
<comment type="pathway">
    <text evidence="2">Cell wall biogenesis; peptidoglycan biosynthesis.</text>
</comment>
<comment type="subcellular location">
    <subcellularLocation>
        <location evidence="1">Cell membrane</location>
        <topology evidence="1">Multi-pass membrane protein</topology>
    </subcellularLocation>
</comment>
<keyword evidence="7 21" id="KW-0812">Transmembrane</keyword>
<dbReference type="GO" id="GO:0008360">
    <property type="term" value="P:regulation of cell shape"/>
    <property type="evidence" value="ECO:0007669"/>
    <property type="project" value="UniProtKB-KW"/>
</dbReference>
<feature type="transmembrane region" description="Helical" evidence="21">
    <location>
        <begin position="270"/>
        <end position="290"/>
    </location>
</feature>
<dbReference type="OrthoDB" id="9812661at2"/>
<dbReference type="GO" id="GO:0009252">
    <property type="term" value="P:peptidoglycan biosynthetic process"/>
    <property type="evidence" value="ECO:0007669"/>
    <property type="project" value="UniProtKB-KW"/>
</dbReference>
<dbReference type="GO" id="GO:0051301">
    <property type="term" value="P:cell division"/>
    <property type="evidence" value="ECO:0007669"/>
    <property type="project" value="UniProtKB-KW"/>
</dbReference>
<evidence type="ECO:0000256" key="15">
    <source>
        <dbReference type="ARBA" id="ARBA00033270"/>
    </source>
</evidence>
<feature type="transmembrane region" description="Helical" evidence="21">
    <location>
        <begin position="187"/>
        <end position="207"/>
    </location>
</feature>
<keyword evidence="10 21" id="KW-1133">Transmembrane helix</keyword>
<keyword evidence="9" id="KW-0573">Peptidoglycan synthesis</keyword>
<dbReference type="Proteomes" id="UP000199197">
    <property type="component" value="Unassembled WGS sequence"/>
</dbReference>
<evidence type="ECO:0000256" key="16">
    <source>
        <dbReference type="ARBA" id="ARBA00038053"/>
    </source>
</evidence>
<keyword evidence="5" id="KW-0328">Glycosyltransferase</keyword>
<feature type="transmembrane region" description="Helical" evidence="21">
    <location>
        <begin position="107"/>
        <end position="127"/>
    </location>
</feature>
<gene>
    <name evidence="22" type="ORF">JGI23_00497</name>
</gene>
<feature type="transmembrane region" description="Helical" evidence="21">
    <location>
        <begin position="302"/>
        <end position="324"/>
    </location>
</feature>
<evidence type="ECO:0000256" key="14">
    <source>
        <dbReference type="ARBA" id="ARBA00032370"/>
    </source>
</evidence>
<keyword evidence="11 21" id="KW-0472">Membrane</keyword>
<dbReference type="NCBIfam" id="TIGR02614">
    <property type="entry name" value="ftsW"/>
    <property type="match status" value="1"/>
</dbReference>
<evidence type="ECO:0000256" key="18">
    <source>
        <dbReference type="ARBA" id="ARBA00041418"/>
    </source>
</evidence>
<dbReference type="PANTHER" id="PTHR30474">
    <property type="entry name" value="CELL CYCLE PROTEIN"/>
    <property type="match status" value="1"/>
</dbReference>
<evidence type="ECO:0000256" key="21">
    <source>
        <dbReference type="SAM" id="Phobius"/>
    </source>
</evidence>
<reference evidence="23" key="1">
    <citation type="submission" date="2015-11" db="EMBL/GenBank/DDBJ databases">
        <authorList>
            <person name="Varghese N."/>
        </authorList>
    </citation>
    <scope>NUCLEOTIDE SEQUENCE [LARGE SCALE GENOMIC DNA]</scope>
    <source>
        <strain evidence="23">JGI-23</strain>
    </source>
</reference>
<evidence type="ECO:0000256" key="5">
    <source>
        <dbReference type="ARBA" id="ARBA00022676"/>
    </source>
</evidence>
<evidence type="ECO:0000256" key="13">
    <source>
        <dbReference type="ARBA" id="ARBA00023316"/>
    </source>
</evidence>
<feature type="transmembrane region" description="Helical" evidence="21">
    <location>
        <begin position="12"/>
        <end position="35"/>
    </location>
</feature>
<protein>
    <recommendedName>
        <fullName evidence="17">Probable peptidoglycan glycosyltransferase FtsW</fullName>
        <ecNumber evidence="19">2.4.99.28</ecNumber>
    </recommendedName>
    <alternativeName>
        <fullName evidence="18">Cell division protein FtsW</fullName>
    </alternativeName>
    <alternativeName>
        <fullName evidence="15">Cell wall polymerase</fullName>
    </alternativeName>
    <alternativeName>
        <fullName evidence="14">Peptidoglycan polymerase</fullName>
    </alternativeName>
</protein>
<evidence type="ECO:0000256" key="19">
    <source>
        <dbReference type="ARBA" id="ARBA00044770"/>
    </source>
</evidence>
<evidence type="ECO:0000256" key="1">
    <source>
        <dbReference type="ARBA" id="ARBA00004651"/>
    </source>
</evidence>
<dbReference type="AlphaFoldDB" id="A0A0P1MS36"/>
<dbReference type="GO" id="GO:0032153">
    <property type="term" value="C:cell division site"/>
    <property type="evidence" value="ECO:0007669"/>
    <property type="project" value="TreeGrafter"/>
</dbReference>
<evidence type="ECO:0000256" key="2">
    <source>
        <dbReference type="ARBA" id="ARBA00004752"/>
    </source>
</evidence>
<evidence type="ECO:0000256" key="17">
    <source>
        <dbReference type="ARBA" id="ARBA00041185"/>
    </source>
</evidence>
<comment type="catalytic activity">
    <reaction evidence="20">
        <text>[GlcNAc-(1-&gt;4)-Mur2Ac(oyl-L-Ala-gamma-D-Glu-L-Lys-D-Ala-D-Ala)](n)-di-trans,octa-cis-undecaprenyl diphosphate + beta-D-GlcNAc-(1-&gt;4)-Mur2Ac(oyl-L-Ala-gamma-D-Glu-L-Lys-D-Ala-D-Ala)-di-trans,octa-cis-undecaprenyl diphosphate = [GlcNAc-(1-&gt;4)-Mur2Ac(oyl-L-Ala-gamma-D-Glu-L-Lys-D-Ala-D-Ala)](n+1)-di-trans,octa-cis-undecaprenyl diphosphate + di-trans,octa-cis-undecaprenyl diphosphate + H(+)</text>
        <dbReference type="Rhea" id="RHEA:23708"/>
        <dbReference type="Rhea" id="RHEA-COMP:9602"/>
        <dbReference type="Rhea" id="RHEA-COMP:9603"/>
        <dbReference type="ChEBI" id="CHEBI:15378"/>
        <dbReference type="ChEBI" id="CHEBI:58405"/>
        <dbReference type="ChEBI" id="CHEBI:60033"/>
        <dbReference type="ChEBI" id="CHEBI:78435"/>
        <dbReference type="EC" id="2.4.99.28"/>
    </reaction>
</comment>
<comment type="similarity">
    <text evidence="16">Belongs to the SEDS family. FtsW subfamily.</text>
</comment>
<evidence type="ECO:0000256" key="11">
    <source>
        <dbReference type="ARBA" id="ARBA00023136"/>
    </source>
</evidence>
<keyword evidence="8" id="KW-0133">Cell shape</keyword>
<evidence type="ECO:0000256" key="12">
    <source>
        <dbReference type="ARBA" id="ARBA00023306"/>
    </source>
</evidence>
<evidence type="ECO:0000256" key="9">
    <source>
        <dbReference type="ARBA" id="ARBA00022984"/>
    </source>
</evidence>
<accession>A0A0P1MS36</accession>
<keyword evidence="13" id="KW-0961">Cell wall biogenesis/degradation</keyword>
<name>A0A0P1MS36_9BACT</name>
<keyword evidence="3" id="KW-1003">Cell membrane</keyword>
<dbReference type="GO" id="GO:0071555">
    <property type="term" value="P:cell wall organization"/>
    <property type="evidence" value="ECO:0007669"/>
    <property type="project" value="UniProtKB-KW"/>
</dbReference>
<keyword evidence="4 22" id="KW-0132">Cell division</keyword>
<feature type="transmembrane region" description="Helical" evidence="21">
    <location>
        <begin position="50"/>
        <end position="69"/>
    </location>
</feature>
<keyword evidence="23" id="KW-1185">Reference proteome</keyword>
<dbReference type="InterPro" id="IPR001182">
    <property type="entry name" value="FtsW/RodA"/>
</dbReference>
<dbReference type="GO" id="GO:0005886">
    <property type="term" value="C:plasma membrane"/>
    <property type="evidence" value="ECO:0007669"/>
    <property type="project" value="UniProtKB-SubCell"/>
</dbReference>
<evidence type="ECO:0000256" key="20">
    <source>
        <dbReference type="ARBA" id="ARBA00049902"/>
    </source>
</evidence>
<dbReference type="Pfam" id="PF01098">
    <property type="entry name" value="FTSW_RODA_SPOVE"/>
    <property type="match status" value="1"/>
</dbReference>
<keyword evidence="6" id="KW-0808">Transferase</keyword>
<dbReference type="RefSeq" id="WP_092347963.1">
    <property type="nucleotide sequence ID" value="NZ_CZVW01000004.1"/>
</dbReference>
<feature type="transmembrane region" description="Helical" evidence="21">
    <location>
        <begin position="139"/>
        <end position="157"/>
    </location>
</feature>
<proteinExistence type="inferred from homology"/>
<keyword evidence="12" id="KW-0131">Cell cycle</keyword>